<accession>E1RJ98</accession>
<reference evidence="1 2" key="1">
    <citation type="journal article" date="2010" name="Stand. Genomic Sci.">
        <title>Complete genome sequence of Methanoplanus petrolearius type strain (SEBR 4847).</title>
        <authorList>
            <person name="Brambilla E."/>
            <person name="Djao O.D."/>
            <person name="Daligault H."/>
            <person name="Lapidus A."/>
            <person name="Lucas S."/>
            <person name="Hammon N."/>
            <person name="Nolan M."/>
            <person name="Tice H."/>
            <person name="Cheng J.F."/>
            <person name="Han C."/>
            <person name="Tapia R."/>
            <person name="Goodwin L."/>
            <person name="Pitluck S."/>
            <person name="Liolios K."/>
            <person name="Ivanova N."/>
            <person name="Mavromatis K."/>
            <person name="Mikhailova N."/>
            <person name="Pati A."/>
            <person name="Chen A."/>
            <person name="Palaniappan K."/>
            <person name="Land M."/>
            <person name="Hauser L."/>
            <person name="Chang Y.J."/>
            <person name="Jeffries C.D."/>
            <person name="Rohde M."/>
            <person name="Spring S."/>
            <person name="Sikorski J."/>
            <person name="Goker M."/>
            <person name="Woyke T."/>
            <person name="Bristow J."/>
            <person name="Eisen J.A."/>
            <person name="Markowitz V."/>
            <person name="Hugenholtz P."/>
            <person name="Kyrpides N.C."/>
            <person name="Klenk H.P."/>
        </authorList>
    </citation>
    <scope>NUCLEOTIDE SEQUENCE [LARGE SCALE GENOMIC DNA]</scope>
    <source>
        <strain evidence="2">DSM 11571 / OCM 486 / SEBR 4847</strain>
    </source>
</reference>
<dbReference type="KEGG" id="mpi:Mpet_0845"/>
<dbReference type="RefSeq" id="WP_013328794.1">
    <property type="nucleotide sequence ID" value="NC_014507.1"/>
</dbReference>
<dbReference type="eggNOG" id="arCOG09481">
    <property type="taxonomic scope" value="Archaea"/>
</dbReference>
<dbReference type="OrthoDB" id="108909at2157"/>
<organism evidence="1 2">
    <name type="scientific">Methanolacinia petrolearia (strain DSM 11571 / OCM 486 / SEBR 4847)</name>
    <name type="common">Methanoplanus petrolearius</name>
    <dbReference type="NCBI Taxonomy" id="679926"/>
    <lineage>
        <taxon>Archaea</taxon>
        <taxon>Methanobacteriati</taxon>
        <taxon>Methanobacteriota</taxon>
        <taxon>Stenosarchaea group</taxon>
        <taxon>Methanomicrobia</taxon>
        <taxon>Methanomicrobiales</taxon>
        <taxon>Methanomicrobiaceae</taxon>
        <taxon>Methanolacinia</taxon>
    </lineage>
</organism>
<dbReference type="Proteomes" id="UP000006565">
    <property type="component" value="Chromosome"/>
</dbReference>
<evidence type="ECO:0000313" key="1">
    <source>
        <dbReference type="EMBL" id="ADN35616.1"/>
    </source>
</evidence>
<protein>
    <submittedName>
        <fullName evidence="1">Uncharacterized protein</fullName>
    </submittedName>
</protein>
<name>E1RJ98_METP4</name>
<dbReference type="EMBL" id="CP002117">
    <property type="protein sequence ID" value="ADN35616.1"/>
    <property type="molecule type" value="Genomic_DNA"/>
</dbReference>
<dbReference type="AlphaFoldDB" id="E1RJ98"/>
<evidence type="ECO:0000313" key="2">
    <source>
        <dbReference type="Proteomes" id="UP000006565"/>
    </source>
</evidence>
<gene>
    <name evidence="1" type="ordered locus">Mpet_0845</name>
</gene>
<dbReference type="STRING" id="679926.Mpet_0845"/>
<proteinExistence type="predicted"/>
<dbReference type="GeneID" id="9743303"/>
<dbReference type="HOGENOM" id="CLU_200892_0_0_2"/>
<sequence length="68" mass="7712">MEQIIDARKSFNGIQVTYATDEEIGNAGTELFSYENLIDMRINALDLLDNPLFYSFDPIGPRIVKTVN</sequence>
<keyword evidence="2" id="KW-1185">Reference proteome</keyword>